<name>A0A7S2U924_9STRA</name>
<protein>
    <submittedName>
        <fullName evidence="1">Uncharacterized protein</fullName>
    </submittedName>
</protein>
<proteinExistence type="predicted"/>
<accession>A0A7S2U924</accession>
<dbReference type="EMBL" id="HBHQ01004358">
    <property type="protein sequence ID" value="CAD9811073.1"/>
    <property type="molecule type" value="Transcribed_RNA"/>
</dbReference>
<sequence length="299" mass="32757">MSIGTVDATMKLQINSFSSRRNVECMLFLSVVAIGMAGVNAFRSAPLLTSSSSGWQRECARGLLPPVYSSPTRYSRARRMDLGMKTLRFEGDSAATLQVSLPQGTEPARSLPAWLASEDSNPDLFGSRNYDLRETNGQSLWHVQLPSIGWLGLKLVPTFVLELDEQPSYDEMTVRIDIVDAKTELFRSDGSSSGSGKLDVVGKLMKKASFKGSNVISARTSTTQEGTWTLSADFSLTLLIPLGRLVLVPPGFNAIASRITRRTCRDRVQQNLVELEEAYIVWATTPTLTSSVEEGDPVQ</sequence>
<gene>
    <name evidence="1" type="ORF">ASEP1449_LOCUS2897</name>
</gene>
<organism evidence="1">
    <name type="scientific">Attheya septentrionalis</name>
    <dbReference type="NCBI Taxonomy" id="420275"/>
    <lineage>
        <taxon>Eukaryota</taxon>
        <taxon>Sar</taxon>
        <taxon>Stramenopiles</taxon>
        <taxon>Ochrophyta</taxon>
        <taxon>Bacillariophyta</taxon>
        <taxon>Coscinodiscophyceae</taxon>
        <taxon>Chaetocerotophycidae</taxon>
        <taxon>Chaetocerotales</taxon>
        <taxon>Attheyaceae</taxon>
        <taxon>Attheya</taxon>
    </lineage>
</organism>
<dbReference type="AlphaFoldDB" id="A0A7S2U924"/>
<evidence type="ECO:0000313" key="1">
    <source>
        <dbReference type="EMBL" id="CAD9811073.1"/>
    </source>
</evidence>
<reference evidence="1" key="1">
    <citation type="submission" date="2021-01" db="EMBL/GenBank/DDBJ databases">
        <authorList>
            <person name="Corre E."/>
            <person name="Pelletier E."/>
            <person name="Niang G."/>
            <person name="Scheremetjew M."/>
            <person name="Finn R."/>
            <person name="Kale V."/>
            <person name="Holt S."/>
            <person name="Cochrane G."/>
            <person name="Meng A."/>
            <person name="Brown T."/>
            <person name="Cohen L."/>
        </authorList>
    </citation>
    <scope>NUCLEOTIDE SEQUENCE</scope>
    <source>
        <strain evidence="1">CCMP2084</strain>
    </source>
</reference>